<evidence type="ECO:0000256" key="4">
    <source>
        <dbReference type="ARBA" id="ARBA00022692"/>
    </source>
</evidence>
<dbReference type="InterPro" id="IPR020846">
    <property type="entry name" value="MFS_dom"/>
</dbReference>
<protein>
    <submittedName>
        <fullName evidence="9">Transporter, major facilitator family</fullName>
    </submittedName>
</protein>
<keyword evidence="3" id="KW-1003">Cell membrane</keyword>
<keyword evidence="4 7" id="KW-0812">Transmembrane</keyword>
<dbReference type="CDD" id="cd17329">
    <property type="entry name" value="MFS_MdtH_MDR_like"/>
    <property type="match status" value="1"/>
</dbReference>
<dbReference type="EMBL" id="AZFX01000038">
    <property type="protein sequence ID" value="KRM10469.1"/>
    <property type="molecule type" value="Genomic_DNA"/>
</dbReference>
<evidence type="ECO:0000256" key="6">
    <source>
        <dbReference type="ARBA" id="ARBA00023136"/>
    </source>
</evidence>
<dbReference type="GO" id="GO:0005886">
    <property type="term" value="C:plasma membrane"/>
    <property type="evidence" value="ECO:0007669"/>
    <property type="project" value="UniProtKB-SubCell"/>
</dbReference>
<feature type="transmembrane region" description="Helical" evidence="7">
    <location>
        <begin position="212"/>
        <end position="228"/>
    </location>
</feature>
<evidence type="ECO:0000256" key="3">
    <source>
        <dbReference type="ARBA" id="ARBA00022475"/>
    </source>
</evidence>
<comment type="subcellular location">
    <subcellularLocation>
        <location evidence="1">Cell membrane</location>
        <topology evidence="1">Multi-pass membrane protein</topology>
    </subcellularLocation>
</comment>
<proteinExistence type="predicted"/>
<dbReference type="PANTHER" id="PTHR23517">
    <property type="entry name" value="RESISTANCE PROTEIN MDTM, PUTATIVE-RELATED-RELATED"/>
    <property type="match status" value="1"/>
</dbReference>
<feature type="transmembrane region" description="Helical" evidence="7">
    <location>
        <begin position="12"/>
        <end position="33"/>
    </location>
</feature>
<dbReference type="STRING" id="1423735.FC15_GL001446"/>
<comment type="caution">
    <text evidence="9">The sequence shown here is derived from an EMBL/GenBank/DDBJ whole genome shotgun (WGS) entry which is preliminary data.</text>
</comment>
<feature type="transmembrane region" description="Helical" evidence="7">
    <location>
        <begin position="282"/>
        <end position="299"/>
    </location>
</feature>
<sequence>MYEKLRQDPIKLRWLFIGSLIINTGISFIWPLTTIYMHEYLHETLTVAGIVLLFNSGFTMIGNYLGGWLFDHWWPYLTILGGIAIATISTGLLIFWHGWPTYAILLVTLGLGNGIVATGINSIATLVKSRQPSYVFNVLYFTSNLGLVFGSLIVGYILPLGIQYIFTIAFVLFVLFFVMALITFRQLDQSKQAAKQHAAVVSDRLERTREKLPIILLLLTLFVSWVAYEQWQSNISAYMIHLGMDVKLYSHLWTVNAVLIVVLQPLLTHFDDFLLKHLRGRLYTGFFLFCTSFLILLFAKQFAWFVLAMSVLTIGEIIAFPAVSTFVNERASFAEKGRYQGLVALSASAGRAVGPLIGALIIESFTYPILFIFSAVLIAVFTVVFMTSGIKRQTNRRQS</sequence>
<evidence type="ECO:0000256" key="5">
    <source>
        <dbReference type="ARBA" id="ARBA00022989"/>
    </source>
</evidence>
<dbReference type="AlphaFoldDB" id="A0A0R1VYM3"/>
<keyword evidence="10" id="KW-1185">Reference proteome</keyword>
<feature type="transmembrane region" description="Helical" evidence="7">
    <location>
        <begin position="248"/>
        <end position="270"/>
    </location>
</feature>
<feature type="transmembrane region" description="Helical" evidence="7">
    <location>
        <begin position="134"/>
        <end position="158"/>
    </location>
</feature>
<evidence type="ECO:0000313" key="10">
    <source>
        <dbReference type="Proteomes" id="UP000051315"/>
    </source>
</evidence>
<dbReference type="PANTHER" id="PTHR23517:SF10">
    <property type="entry name" value="MAJOR FACILITATOR SUPERFAMILY (MFS) PROFILE DOMAIN-CONTAINING PROTEIN"/>
    <property type="match status" value="1"/>
</dbReference>
<feature type="transmembrane region" description="Helical" evidence="7">
    <location>
        <begin position="368"/>
        <end position="390"/>
    </location>
</feature>
<dbReference type="InterPro" id="IPR050171">
    <property type="entry name" value="MFS_Transporters"/>
</dbReference>
<feature type="transmembrane region" description="Helical" evidence="7">
    <location>
        <begin position="102"/>
        <end position="127"/>
    </location>
</feature>
<feature type="transmembrane region" description="Helical" evidence="7">
    <location>
        <begin position="305"/>
        <end position="327"/>
    </location>
</feature>
<feature type="transmembrane region" description="Helical" evidence="7">
    <location>
        <begin position="45"/>
        <end position="66"/>
    </location>
</feature>
<evidence type="ECO:0000256" key="1">
    <source>
        <dbReference type="ARBA" id="ARBA00004651"/>
    </source>
</evidence>
<dbReference type="Pfam" id="PF07690">
    <property type="entry name" value="MFS_1"/>
    <property type="match status" value="1"/>
</dbReference>
<keyword evidence="5 7" id="KW-1133">Transmembrane helix</keyword>
<dbReference type="Proteomes" id="UP000051315">
    <property type="component" value="Unassembled WGS sequence"/>
</dbReference>
<dbReference type="InterPro" id="IPR036259">
    <property type="entry name" value="MFS_trans_sf"/>
</dbReference>
<evidence type="ECO:0000256" key="7">
    <source>
        <dbReference type="SAM" id="Phobius"/>
    </source>
</evidence>
<gene>
    <name evidence="9" type="ORF">FC15_GL001446</name>
</gene>
<dbReference type="Gene3D" id="1.20.1250.20">
    <property type="entry name" value="MFS general substrate transporter like domains"/>
    <property type="match status" value="1"/>
</dbReference>
<dbReference type="RefSeq" id="WP_057824318.1">
    <property type="nucleotide sequence ID" value="NZ_AZFX01000038.1"/>
</dbReference>
<dbReference type="OrthoDB" id="3268460at2"/>
<keyword evidence="6 7" id="KW-0472">Membrane</keyword>
<reference evidence="9 10" key="1">
    <citation type="journal article" date="2015" name="Genome Announc.">
        <title>Expanding the biotechnology potential of lactobacilli through comparative genomics of 213 strains and associated genera.</title>
        <authorList>
            <person name="Sun Z."/>
            <person name="Harris H.M."/>
            <person name="McCann A."/>
            <person name="Guo C."/>
            <person name="Argimon S."/>
            <person name="Zhang W."/>
            <person name="Yang X."/>
            <person name="Jeffery I.B."/>
            <person name="Cooney J.C."/>
            <person name="Kagawa T.F."/>
            <person name="Liu W."/>
            <person name="Song Y."/>
            <person name="Salvetti E."/>
            <person name="Wrobel A."/>
            <person name="Rasinkangas P."/>
            <person name="Parkhill J."/>
            <person name="Rea M.C."/>
            <person name="O'Sullivan O."/>
            <person name="Ritari J."/>
            <person name="Douillard F.P."/>
            <person name="Paul Ross R."/>
            <person name="Yang R."/>
            <person name="Briner A.E."/>
            <person name="Felis G.E."/>
            <person name="de Vos W.M."/>
            <person name="Barrangou R."/>
            <person name="Klaenhammer T.R."/>
            <person name="Caufield P.W."/>
            <person name="Cui Y."/>
            <person name="Zhang H."/>
            <person name="O'Toole P.W."/>
        </authorList>
    </citation>
    <scope>NUCLEOTIDE SEQUENCE [LARGE SCALE GENOMIC DNA]</scope>
    <source>
        <strain evidence="9 10">DSM 17758</strain>
    </source>
</reference>
<feature type="transmembrane region" description="Helical" evidence="7">
    <location>
        <begin position="164"/>
        <end position="184"/>
    </location>
</feature>
<dbReference type="SUPFAM" id="SSF103473">
    <property type="entry name" value="MFS general substrate transporter"/>
    <property type="match status" value="1"/>
</dbReference>
<dbReference type="InterPro" id="IPR011701">
    <property type="entry name" value="MFS"/>
</dbReference>
<feature type="transmembrane region" description="Helical" evidence="7">
    <location>
        <begin position="339"/>
        <end position="362"/>
    </location>
</feature>
<accession>A0A0R1VYM3</accession>
<feature type="transmembrane region" description="Helical" evidence="7">
    <location>
        <begin position="73"/>
        <end position="96"/>
    </location>
</feature>
<evidence type="ECO:0000256" key="2">
    <source>
        <dbReference type="ARBA" id="ARBA00022448"/>
    </source>
</evidence>
<feature type="domain" description="Major facilitator superfamily (MFS) profile" evidence="8">
    <location>
        <begin position="213"/>
        <end position="399"/>
    </location>
</feature>
<dbReference type="PATRIC" id="fig|1423735.3.peg.1494"/>
<organism evidence="9 10">
    <name type="scientific">Lapidilactobacillus concavus DSM 17758</name>
    <dbReference type="NCBI Taxonomy" id="1423735"/>
    <lineage>
        <taxon>Bacteria</taxon>
        <taxon>Bacillati</taxon>
        <taxon>Bacillota</taxon>
        <taxon>Bacilli</taxon>
        <taxon>Lactobacillales</taxon>
        <taxon>Lactobacillaceae</taxon>
        <taxon>Lapidilactobacillus</taxon>
    </lineage>
</organism>
<keyword evidence="2" id="KW-0813">Transport</keyword>
<evidence type="ECO:0000313" key="9">
    <source>
        <dbReference type="EMBL" id="KRM10469.1"/>
    </source>
</evidence>
<dbReference type="GO" id="GO:0022857">
    <property type="term" value="F:transmembrane transporter activity"/>
    <property type="evidence" value="ECO:0007669"/>
    <property type="project" value="InterPro"/>
</dbReference>
<evidence type="ECO:0000259" key="8">
    <source>
        <dbReference type="PROSITE" id="PS50850"/>
    </source>
</evidence>
<name>A0A0R1VYM3_9LACO</name>
<dbReference type="PROSITE" id="PS50850">
    <property type="entry name" value="MFS"/>
    <property type="match status" value="1"/>
</dbReference>